<reference evidence="1" key="1">
    <citation type="journal article" date="2021" name="Mol. Ecol. Resour.">
        <title>Apolygus lucorum genome provides insights into omnivorousness and mesophyll feeding.</title>
        <authorList>
            <person name="Liu Y."/>
            <person name="Liu H."/>
            <person name="Wang H."/>
            <person name="Huang T."/>
            <person name="Liu B."/>
            <person name="Yang B."/>
            <person name="Yin L."/>
            <person name="Li B."/>
            <person name="Zhang Y."/>
            <person name="Zhang S."/>
            <person name="Jiang F."/>
            <person name="Zhang X."/>
            <person name="Ren Y."/>
            <person name="Wang B."/>
            <person name="Wang S."/>
            <person name="Lu Y."/>
            <person name="Wu K."/>
            <person name="Fan W."/>
            <person name="Wang G."/>
        </authorList>
    </citation>
    <scope>NUCLEOTIDE SEQUENCE</scope>
    <source>
        <strain evidence="1">12Hb</strain>
    </source>
</reference>
<protein>
    <submittedName>
        <fullName evidence="1">Uncharacterized protein</fullName>
    </submittedName>
</protein>
<proteinExistence type="predicted"/>
<name>A0A8S9XS64_APOLU</name>
<dbReference type="EMBL" id="WIXP02000004">
    <property type="protein sequence ID" value="KAF6211803.1"/>
    <property type="molecule type" value="Genomic_DNA"/>
</dbReference>
<dbReference type="Proteomes" id="UP000466442">
    <property type="component" value="Unassembled WGS sequence"/>
</dbReference>
<gene>
    <name evidence="1" type="ORF">GE061_012318</name>
</gene>
<dbReference type="AlphaFoldDB" id="A0A8S9XS64"/>
<evidence type="ECO:0000313" key="2">
    <source>
        <dbReference type="Proteomes" id="UP000466442"/>
    </source>
</evidence>
<evidence type="ECO:0000313" key="1">
    <source>
        <dbReference type="EMBL" id="KAF6211803.1"/>
    </source>
</evidence>
<accession>A0A8S9XS64</accession>
<sequence length="67" mass="7133">MATIGAESSGHCSWAERQKLDGDCKNPAPYCICRRSILGSILITLFIGGDGDGITDKGVRYEDSVIA</sequence>
<organism evidence="1 2">
    <name type="scientific">Apolygus lucorum</name>
    <name type="common">Small green plant bug</name>
    <name type="synonym">Lygocoris lucorum</name>
    <dbReference type="NCBI Taxonomy" id="248454"/>
    <lineage>
        <taxon>Eukaryota</taxon>
        <taxon>Metazoa</taxon>
        <taxon>Ecdysozoa</taxon>
        <taxon>Arthropoda</taxon>
        <taxon>Hexapoda</taxon>
        <taxon>Insecta</taxon>
        <taxon>Pterygota</taxon>
        <taxon>Neoptera</taxon>
        <taxon>Paraneoptera</taxon>
        <taxon>Hemiptera</taxon>
        <taxon>Heteroptera</taxon>
        <taxon>Panheteroptera</taxon>
        <taxon>Cimicomorpha</taxon>
        <taxon>Miridae</taxon>
        <taxon>Mirini</taxon>
        <taxon>Apolygus</taxon>
    </lineage>
</organism>
<keyword evidence="2" id="KW-1185">Reference proteome</keyword>
<comment type="caution">
    <text evidence="1">The sequence shown here is derived from an EMBL/GenBank/DDBJ whole genome shotgun (WGS) entry which is preliminary data.</text>
</comment>